<sequence length="109" mass="11569">MSPLHVLTLRVRGGFPARRPSSSAPAGTSTSSTKAAAAHQWYERRRPVGVASGRSSSSSASESLHASSLLSRVGMARRAPPRRFPGGLVPVELARLIAGFPLRTLPIRE</sequence>
<feature type="compositionally biased region" description="Low complexity" evidence="1">
    <location>
        <begin position="51"/>
        <end position="65"/>
    </location>
</feature>
<evidence type="ECO:0000313" key="3">
    <source>
        <dbReference type="Proteomes" id="UP000823388"/>
    </source>
</evidence>
<reference evidence="2" key="1">
    <citation type="submission" date="2020-05" db="EMBL/GenBank/DDBJ databases">
        <title>WGS assembly of Panicum virgatum.</title>
        <authorList>
            <person name="Lovell J.T."/>
            <person name="Jenkins J."/>
            <person name="Shu S."/>
            <person name="Juenger T.E."/>
            <person name="Schmutz J."/>
        </authorList>
    </citation>
    <scope>NUCLEOTIDE SEQUENCE</scope>
    <source>
        <strain evidence="2">AP13</strain>
    </source>
</reference>
<feature type="compositionally biased region" description="Low complexity" evidence="1">
    <location>
        <begin position="16"/>
        <end position="38"/>
    </location>
</feature>
<keyword evidence="3" id="KW-1185">Reference proteome</keyword>
<dbReference type="Proteomes" id="UP000823388">
    <property type="component" value="Chromosome 2K"/>
</dbReference>
<dbReference type="AlphaFoldDB" id="A0A8T0VTP7"/>
<name>A0A8T0VTP7_PANVG</name>
<proteinExistence type="predicted"/>
<dbReference type="EMBL" id="CM029039">
    <property type="protein sequence ID" value="KAG2640221.1"/>
    <property type="molecule type" value="Genomic_DNA"/>
</dbReference>
<gene>
    <name evidence="2" type="ORF">PVAP13_2KG058916</name>
</gene>
<organism evidence="2 3">
    <name type="scientific">Panicum virgatum</name>
    <name type="common">Blackwell switchgrass</name>
    <dbReference type="NCBI Taxonomy" id="38727"/>
    <lineage>
        <taxon>Eukaryota</taxon>
        <taxon>Viridiplantae</taxon>
        <taxon>Streptophyta</taxon>
        <taxon>Embryophyta</taxon>
        <taxon>Tracheophyta</taxon>
        <taxon>Spermatophyta</taxon>
        <taxon>Magnoliopsida</taxon>
        <taxon>Liliopsida</taxon>
        <taxon>Poales</taxon>
        <taxon>Poaceae</taxon>
        <taxon>PACMAD clade</taxon>
        <taxon>Panicoideae</taxon>
        <taxon>Panicodae</taxon>
        <taxon>Paniceae</taxon>
        <taxon>Panicinae</taxon>
        <taxon>Panicum</taxon>
        <taxon>Panicum sect. Hiantes</taxon>
    </lineage>
</organism>
<accession>A0A8T0VTP7</accession>
<evidence type="ECO:0000313" key="2">
    <source>
        <dbReference type="EMBL" id="KAG2640221.1"/>
    </source>
</evidence>
<evidence type="ECO:0000256" key="1">
    <source>
        <dbReference type="SAM" id="MobiDB-lite"/>
    </source>
</evidence>
<protein>
    <submittedName>
        <fullName evidence="2">Uncharacterized protein</fullName>
    </submittedName>
</protein>
<comment type="caution">
    <text evidence="2">The sequence shown here is derived from an EMBL/GenBank/DDBJ whole genome shotgun (WGS) entry which is preliminary data.</text>
</comment>
<feature type="region of interest" description="Disordered" evidence="1">
    <location>
        <begin position="12"/>
        <end position="65"/>
    </location>
</feature>